<dbReference type="InterPro" id="IPR004000">
    <property type="entry name" value="Actin"/>
</dbReference>
<dbReference type="PROSITE" id="PS00432">
    <property type="entry name" value="ACTINS_2"/>
    <property type="match status" value="1"/>
</dbReference>
<dbReference type="FunFam" id="3.30.420.40:FF:000291">
    <property type="entry name" value="Actin, alpha skeletal muscle"/>
    <property type="match status" value="1"/>
</dbReference>
<dbReference type="EMBL" id="AY436364">
    <property type="protein sequence ID" value="AAR11390.1"/>
    <property type="molecule type" value="mRNA"/>
</dbReference>
<accession>Q6T5A0</accession>
<proteinExistence type="evidence at transcript level"/>
<gene>
    <name evidence="7" type="primary">ACT1</name>
</gene>
<evidence type="ECO:0000256" key="3">
    <source>
        <dbReference type="ARBA" id="ARBA00022801"/>
    </source>
</evidence>
<dbReference type="FunFam" id="3.90.640.10:FF:000001">
    <property type="entry name" value="Actin, muscle"/>
    <property type="match status" value="1"/>
</dbReference>
<dbReference type="PRINTS" id="PR00190">
    <property type="entry name" value="ACTIN"/>
</dbReference>
<sequence>MADEEVAALVIDNGSGMCKAGFAGDDAPRSVFPSIVGRPKMPGIMVGMDQKDSYVGDEAQSKRGILTLKYPIEHGIVTNWDDMEKIWHHTFYHELRVSPEGHPVLLTKAPLNPKANRERMTQLMFETFNVPAMYVQIQAVLSLYASGRTTGIVMDSGDGVSHTVPIYEGYALPHAIQRLDLAGRDLTEFMMKILTERGYTFTTTAEREIVRDIKEKLSYVALDFDTEMKAAAESSEKEKTYELPDGNIITVGNERFRCPEVLFQPTFIGKEASGIHDTTFQSIMKCDVDIRKDLYANVVLSGGTTMFNGIGERMTKELTALAPSTMKIKVVAPPERKYSVWIGGSILSSLSTFQQMWISKQEYDESGPTIVHRKCF</sequence>
<protein>
    <submittedName>
        <fullName evidence="7">Actin</fullName>
    </submittedName>
</protein>
<evidence type="ECO:0000256" key="4">
    <source>
        <dbReference type="ARBA" id="ARBA00022840"/>
    </source>
</evidence>
<dbReference type="Gene3D" id="3.30.420.40">
    <property type="match status" value="2"/>
</dbReference>
<dbReference type="SUPFAM" id="SSF53067">
    <property type="entry name" value="Actin-like ATPase domain"/>
    <property type="match status" value="2"/>
</dbReference>
<reference evidence="7" key="1">
    <citation type="submission" date="2003-10" db="EMBL/GenBank/DDBJ databases">
        <title>Actin gene organization and expression in cultured trophozoites of the protistan parasite Perkinsus marinus.</title>
        <authorList>
            <person name="Wright A.C."/>
            <person name="Robledo J.A.F."/>
            <person name="Marsh A.G."/>
            <person name="Gauthier J.D."/>
            <person name="Vasta G.R."/>
        </authorList>
    </citation>
    <scope>NUCLEOTIDE SEQUENCE</scope>
    <source>
        <strain evidence="7">TXsc</strain>
    </source>
</reference>
<evidence type="ECO:0000256" key="1">
    <source>
        <dbReference type="ARBA" id="ARBA00006752"/>
    </source>
</evidence>
<evidence type="ECO:0000256" key="6">
    <source>
        <dbReference type="RuleBase" id="RU000487"/>
    </source>
</evidence>
<evidence type="ECO:0000313" key="7">
    <source>
        <dbReference type="EMBL" id="AAR11390.1"/>
    </source>
</evidence>
<evidence type="ECO:0000256" key="5">
    <source>
        <dbReference type="ARBA" id="ARBA00049360"/>
    </source>
</evidence>
<keyword evidence="3" id="KW-0378">Hydrolase</keyword>
<dbReference type="GO" id="GO:0005524">
    <property type="term" value="F:ATP binding"/>
    <property type="evidence" value="ECO:0007669"/>
    <property type="project" value="UniProtKB-KW"/>
</dbReference>
<dbReference type="FunFam" id="3.30.420.40:FF:000058">
    <property type="entry name" value="Putative actin-related protein 5"/>
    <property type="match status" value="1"/>
</dbReference>
<dbReference type="InterPro" id="IPR004001">
    <property type="entry name" value="Actin_CS"/>
</dbReference>
<dbReference type="Gene3D" id="3.90.640.10">
    <property type="entry name" value="Actin, Chain A, domain 4"/>
    <property type="match status" value="1"/>
</dbReference>
<keyword evidence="2" id="KW-0547">Nucleotide-binding</keyword>
<dbReference type="InterPro" id="IPR043129">
    <property type="entry name" value="ATPase_NBD"/>
</dbReference>
<dbReference type="GO" id="GO:0016787">
    <property type="term" value="F:hydrolase activity"/>
    <property type="evidence" value="ECO:0007669"/>
    <property type="project" value="UniProtKB-KW"/>
</dbReference>
<comment type="catalytic activity">
    <reaction evidence="5">
        <text>ATP + H2O = ADP + phosphate + H(+)</text>
        <dbReference type="Rhea" id="RHEA:13065"/>
        <dbReference type="ChEBI" id="CHEBI:15377"/>
        <dbReference type="ChEBI" id="CHEBI:15378"/>
        <dbReference type="ChEBI" id="CHEBI:30616"/>
        <dbReference type="ChEBI" id="CHEBI:43474"/>
        <dbReference type="ChEBI" id="CHEBI:456216"/>
    </reaction>
</comment>
<dbReference type="AlphaFoldDB" id="Q6T5A0"/>
<dbReference type="Pfam" id="PF00022">
    <property type="entry name" value="Actin"/>
    <property type="match status" value="1"/>
</dbReference>
<dbReference type="SMART" id="SM00268">
    <property type="entry name" value="ACTIN"/>
    <property type="match status" value="1"/>
</dbReference>
<keyword evidence="4" id="KW-0067">ATP-binding</keyword>
<evidence type="ECO:0000256" key="2">
    <source>
        <dbReference type="ARBA" id="ARBA00022741"/>
    </source>
</evidence>
<comment type="similarity">
    <text evidence="1 6">Belongs to the actin family.</text>
</comment>
<dbReference type="FunFam" id="3.30.420.40:FF:000404">
    <property type="entry name" value="Major actin"/>
    <property type="match status" value="1"/>
</dbReference>
<dbReference type="CDD" id="cd10224">
    <property type="entry name" value="ASKHA_NBD_actin"/>
    <property type="match status" value="1"/>
</dbReference>
<organism evidence="7">
    <name type="scientific">Perkinsus marinus</name>
    <dbReference type="NCBI Taxonomy" id="31276"/>
    <lineage>
        <taxon>Eukaryota</taxon>
        <taxon>Sar</taxon>
        <taxon>Alveolata</taxon>
        <taxon>Perkinsozoa</taxon>
        <taxon>Perkinsea</taxon>
        <taxon>Perkinsida</taxon>
        <taxon>Perkinsidae</taxon>
        <taxon>Perkinsus</taxon>
    </lineage>
</organism>
<name>Q6T5A0_9ALVE</name>
<dbReference type="PANTHER" id="PTHR11937">
    <property type="entry name" value="ACTIN"/>
    <property type="match status" value="1"/>
</dbReference>
<dbReference type="PROSITE" id="PS00406">
    <property type="entry name" value="ACTINS_1"/>
    <property type="match status" value="1"/>
</dbReference>